<evidence type="ECO:0000313" key="1">
    <source>
        <dbReference type="EMBL" id="QDL93915.1"/>
    </source>
</evidence>
<evidence type="ECO:0000313" key="2">
    <source>
        <dbReference type="Proteomes" id="UP000305888"/>
    </source>
</evidence>
<accession>A0A5B8FZM4</accession>
<dbReference type="EMBL" id="CP040819">
    <property type="protein sequence ID" value="QDL93915.1"/>
    <property type="molecule type" value="Genomic_DNA"/>
</dbReference>
<dbReference type="OrthoDB" id="7363897at2"/>
<dbReference type="KEGG" id="ppru:FDP22_18725"/>
<dbReference type="Proteomes" id="UP000305888">
    <property type="component" value="Plasmid pD4M1A"/>
</dbReference>
<name>A0A5B8FZM4_9RHOB</name>
<proteinExistence type="predicted"/>
<sequence length="68" mass="7641">MIELIFVACLQSSPSVCEQKAVQYVEPISPLACAMGAQPELAKWVESHPGWSISQWKCQSVRDREIHI</sequence>
<protein>
    <submittedName>
        <fullName evidence="1">Uncharacterized protein</fullName>
    </submittedName>
</protein>
<geneLocation type="plasmid" evidence="2">
    <name>pd4m1a</name>
</geneLocation>
<dbReference type="RefSeq" id="WP_138573756.1">
    <property type="nucleotide sequence ID" value="NZ_CP040819.1"/>
</dbReference>
<gene>
    <name evidence="1" type="ORF">FDP22_18725</name>
</gene>
<keyword evidence="2" id="KW-1185">Reference proteome</keyword>
<keyword evidence="1" id="KW-0614">Plasmid</keyword>
<reference evidence="1 2" key="1">
    <citation type="submission" date="2019-06" db="EMBL/GenBank/DDBJ databases">
        <title>Genome sequence of Rhodobacteraceae bacterium D4M1.</title>
        <authorList>
            <person name="Cao J."/>
        </authorList>
    </citation>
    <scope>NUCLEOTIDE SEQUENCE [LARGE SCALE GENOMIC DNA]</scope>
    <source>
        <strain evidence="1 2">D4M1</strain>
        <plasmid evidence="2">pd4m1a</plasmid>
    </source>
</reference>
<organism evidence="1 2">
    <name type="scientific">Paroceanicella profunda</name>
    <dbReference type="NCBI Taxonomy" id="2579971"/>
    <lineage>
        <taxon>Bacteria</taxon>
        <taxon>Pseudomonadati</taxon>
        <taxon>Pseudomonadota</taxon>
        <taxon>Alphaproteobacteria</taxon>
        <taxon>Rhodobacterales</taxon>
        <taxon>Paracoccaceae</taxon>
        <taxon>Paroceanicella</taxon>
    </lineage>
</organism>
<dbReference type="AlphaFoldDB" id="A0A5B8FZM4"/>